<dbReference type="Proteomes" id="UP001356427">
    <property type="component" value="Unassembled WGS sequence"/>
</dbReference>
<dbReference type="AlphaFoldDB" id="A0AAN8LTZ8"/>
<evidence type="ECO:0000256" key="1">
    <source>
        <dbReference type="SAM" id="MobiDB-lite"/>
    </source>
</evidence>
<name>A0AAN8LTZ8_9TELE</name>
<feature type="compositionally biased region" description="Polar residues" evidence="1">
    <location>
        <begin position="1"/>
        <end position="12"/>
    </location>
</feature>
<dbReference type="EMBL" id="JAGTTL010000009">
    <property type="protein sequence ID" value="KAK6318285.1"/>
    <property type="molecule type" value="Genomic_DNA"/>
</dbReference>
<feature type="region of interest" description="Disordered" evidence="1">
    <location>
        <begin position="1"/>
        <end position="60"/>
    </location>
</feature>
<feature type="compositionally biased region" description="Low complexity" evidence="1">
    <location>
        <begin position="35"/>
        <end position="44"/>
    </location>
</feature>
<keyword evidence="3" id="KW-1185">Reference proteome</keyword>
<accession>A0AAN8LTZ8</accession>
<gene>
    <name evidence="2" type="ORF">J4Q44_G00115760</name>
</gene>
<sequence>MWMPPSSSQEQQTDLPTRLDLTPLLAQPQPSQLHSSAPATPAATGDTDLRPPAVQLQSQQSSAVVFNLPAAPVPTTLAMKGDTFEDSQLDTDLPCTPALPDILTQKCIHWAYQD</sequence>
<evidence type="ECO:0000313" key="3">
    <source>
        <dbReference type="Proteomes" id="UP001356427"/>
    </source>
</evidence>
<reference evidence="2 3" key="1">
    <citation type="submission" date="2021-04" db="EMBL/GenBank/DDBJ databases">
        <authorList>
            <person name="De Guttry C."/>
            <person name="Zahm M."/>
            <person name="Klopp C."/>
            <person name="Cabau C."/>
            <person name="Louis A."/>
            <person name="Berthelot C."/>
            <person name="Parey E."/>
            <person name="Roest Crollius H."/>
            <person name="Montfort J."/>
            <person name="Robinson-Rechavi M."/>
            <person name="Bucao C."/>
            <person name="Bouchez O."/>
            <person name="Gislard M."/>
            <person name="Lluch J."/>
            <person name="Milhes M."/>
            <person name="Lampietro C."/>
            <person name="Lopez Roques C."/>
            <person name="Donnadieu C."/>
            <person name="Braasch I."/>
            <person name="Desvignes T."/>
            <person name="Postlethwait J."/>
            <person name="Bobe J."/>
            <person name="Wedekind C."/>
            <person name="Guiguen Y."/>
        </authorList>
    </citation>
    <scope>NUCLEOTIDE SEQUENCE [LARGE SCALE GENOMIC DNA]</scope>
    <source>
        <strain evidence="2">Cs_M1</strain>
        <tissue evidence="2">Blood</tissue>
    </source>
</reference>
<organism evidence="2 3">
    <name type="scientific">Coregonus suidteri</name>
    <dbReference type="NCBI Taxonomy" id="861788"/>
    <lineage>
        <taxon>Eukaryota</taxon>
        <taxon>Metazoa</taxon>
        <taxon>Chordata</taxon>
        <taxon>Craniata</taxon>
        <taxon>Vertebrata</taxon>
        <taxon>Euteleostomi</taxon>
        <taxon>Actinopterygii</taxon>
        <taxon>Neopterygii</taxon>
        <taxon>Teleostei</taxon>
        <taxon>Protacanthopterygii</taxon>
        <taxon>Salmoniformes</taxon>
        <taxon>Salmonidae</taxon>
        <taxon>Coregoninae</taxon>
        <taxon>Coregonus</taxon>
    </lineage>
</organism>
<comment type="caution">
    <text evidence="2">The sequence shown here is derived from an EMBL/GenBank/DDBJ whole genome shotgun (WGS) entry which is preliminary data.</text>
</comment>
<proteinExistence type="predicted"/>
<protein>
    <submittedName>
        <fullName evidence="2">Uncharacterized protein</fullName>
    </submittedName>
</protein>
<evidence type="ECO:0000313" key="2">
    <source>
        <dbReference type="EMBL" id="KAK6318285.1"/>
    </source>
</evidence>
<feature type="compositionally biased region" description="Low complexity" evidence="1">
    <location>
        <begin position="13"/>
        <end position="25"/>
    </location>
</feature>